<protein>
    <recommendedName>
        <fullName evidence="2">Antitoxin</fullName>
    </recommendedName>
</protein>
<reference evidence="3 4" key="1">
    <citation type="journal article" date="2014" name="Int. J. Syst. Evol. Microbiol.">
        <title>Complete genome sequence of Corynebacterium casei LMG S-19264T (=DSM 44701T), isolated from a smear-ripened cheese.</title>
        <authorList>
            <consortium name="US DOE Joint Genome Institute (JGI-PGF)"/>
            <person name="Walter F."/>
            <person name="Albersmeier A."/>
            <person name="Kalinowski J."/>
            <person name="Ruckert C."/>
        </authorList>
    </citation>
    <scope>NUCLEOTIDE SEQUENCE [LARGE SCALE GENOMIC DNA]</scope>
    <source>
        <strain evidence="3 4">CCM 8669</strain>
    </source>
</reference>
<comment type="similarity">
    <text evidence="1 2">Belongs to the phD/YefM antitoxin family.</text>
</comment>
<dbReference type="SUPFAM" id="SSF143120">
    <property type="entry name" value="YefM-like"/>
    <property type="match status" value="1"/>
</dbReference>
<dbReference type="EMBL" id="BMDC01000001">
    <property type="protein sequence ID" value="GGH59631.1"/>
    <property type="molecule type" value="Genomic_DNA"/>
</dbReference>
<evidence type="ECO:0000313" key="4">
    <source>
        <dbReference type="Proteomes" id="UP000600171"/>
    </source>
</evidence>
<gene>
    <name evidence="3" type="ORF">GCM10007359_07020</name>
</gene>
<dbReference type="InterPro" id="IPR006442">
    <property type="entry name" value="Antitoxin_Phd/YefM"/>
</dbReference>
<sequence>MLNCVHNVYNVDMATLTNTVSTRELRGDLSDVLSRAKYGNERIGITRNGKLTAVLVSVEDLEALEAYELQQDSLAYEEAQAEDDGERTILQDFKAELGL</sequence>
<comment type="function">
    <text evidence="2">Antitoxin component of a type II toxin-antitoxin (TA) system.</text>
</comment>
<proteinExistence type="inferred from homology"/>
<evidence type="ECO:0000313" key="3">
    <source>
        <dbReference type="EMBL" id="GGH59631.1"/>
    </source>
</evidence>
<keyword evidence="4" id="KW-1185">Reference proteome</keyword>
<dbReference type="Gene3D" id="3.40.1620.10">
    <property type="entry name" value="YefM-like domain"/>
    <property type="match status" value="1"/>
</dbReference>
<name>A0A917MRG9_9MICC</name>
<evidence type="ECO:0000256" key="2">
    <source>
        <dbReference type="RuleBase" id="RU362080"/>
    </source>
</evidence>
<dbReference type="NCBIfam" id="TIGR01552">
    <property type="entry name" value="phd_fam"/>
    <property type="match status" value="1"/>
</dbReference>
<dbReference type="AlphaFoldDB" id="A0A917MRG9"/>
<evidence type="ECO:0000256" key="1">
    <source>
        <dbReference type="ARBA" id="ARBA00009981"/>
    </source>
</evidence>
<dbReference type="InterPro" id="IPR036165">
    <property type="entry name" value="YefM-like_sf"/>
</dbReference>
<dbReference type="Pfam" id="PF02604">
    <property type="entry name" value="PhdYeFM_antitox"/>
    <property type="match status" value="1"/>
</dbReference>
<accession>A0A917MRG9</accession>
<organism evidence="3 4">
    <name type="scientific">Rothia aerolata</name>
    <dbReference type="NCBI Taxonomy" id="1812262"/>
    <lineage>
        <taxon>Bacteria</taxon>
        <taxon>Bacillati</taxon>
        <taxon>Actinomycetota</taxon>
        <taxon>Actinomycetes</taxon>
        <taxon>Micrococcales</taxon>
        <taxon>Micrococcaceae</taxon>
        <taxon>Rothia</taxon>
    </lineage>
</organism>
<comment type="caution">
    <text evidence="3">The sequence shown here is derived from an EMBL/GenBank/DDBJ whole genome shotgun (WGS) entry which is preliminary data.</text>
</comment>
<dbReference type="Proteomes" id="UP000600171">
    <property type="component" value="Unassembled WGS sequence"/>
</dbReference>